<protein>
    <recommendedName>
        <fullName evidence="2">Thioredoxin domain-containing protein</fullName>
    </recommendedName>
</protein>
<dbReference type="SUPFAM" id="SSF52833">
    <property type="entry name" value="Thioredoxin-like"/>
    <property type="match status" value="1"/>
</dbReference>
<name>A0A5B9I0G2_BACCE</name>
<keyword evidence="1" id="KW-0614">Plasmid</keyword>
<evidence type="ECO:0000313" key="1">
    <source>
        <dbReference type="EMBL" id="QEF20115.1"/>
    </source>
</evidence>
<dbReference type="EMBL" id="CP042875">
    <property type="protein sequence ID" value="QEF20115.1"/>
    <property type="molecule type" value="Genomic_DNA"/>
</dbReference>
<sequence>MIKGFKEMFQKHRVSPQSNTNYLTVGKILPENLMNISNKSPWLLGAISLSCMKCIDLLPKISEIANSYKGEFVLVTDGSIEDIEEIKDYFGFAFNIISYGDELIDEGGFQETPSFCLIDENNRITAMRVIDDIENAVEFLSILEGESN</sequence>
<geneLocation type="plasmid" evidence="1">
    <name>unnamed1</name>
</geneLocation>
<evidence type="ECO:0008006" key="2">
    <source>
        <dbReference type="Google" id="ProtNLM"/>
    </source>
</evidence>
<proteinExistence type="predicted"/>
<organism evidence="1">
    <name type="scientific">Bacillus cereus</name>
    <dbReference type="NCBI Taxonomy" id="1396"/>
    <lineage>
        <taxon>Bacteria</taxon>
        <taxon>Bacillati</taxon>
        <taxon>Bacillota</taxon>
        <taxon>Bacilli</taxon>
        <taxon>Bacillales</taxon>
        <taxon>Bacillaceae</taxon>
        <taxon>Bacillus</taxon>
        <taxon>Bacillus cereus group</taxon>
    </lineage>
</organism>
<dbReference type="InterPro" id="IPR036249">
    <property type="entry name" value="Thioredoxin-like_sf"/>
</dbReference>
<gene>
    <name evidence="1" type="ORF">FRY47_27790</name>
</gene>
<reference evidence="1" key="1">
    <citation type="submission" date="2019-08" db="EMBL/GenBank/DDBJ databases">
        <title>Antibiosis Participates in the Biocontrol of Bucillus cereus 0-9 Against Rice Sheath Blight.</title>
        <authorList>
            <person name="Wang G."/>
            <person name="Liu F."/>
        </authorList>
    </citation>
    <scope>NUCLEOTIDE SEQUENCE</scope>
    <source>
        <strain evidence="1">09</strain>
        <plasmid evidence="1">unnamed1</plasmid>
    </source>
</reference>
<dbReference type="AlphaFoldDB" id="A0A5B9I0G2"/>
<dbReference type="RefSeq" id="WP_000589598.1">
    <property type="nucleotide sequence ID" value="NZ_CP042875.1"/>
</dbReference>
<dbReference type="Gene3D" id="3.40.30.10">
    <property type="entry name" value="Glutaredoxin"/>
    <property type="match status" value="1"/>
</dbReference>
<accession>A0A5B9I0G2</accession>